<protein>
    <submittedName>
        <fullName evidence="1">Uncharacterized protein</fullName>
    </submittedName>
</protein>
<name>A0A0U1QST0_9BACL</name>
<proteinExistence type="predicted"/>
<gene>
    <name evidence="1" type="ORF">SINU_00720</name>
</gene>
<dbReference type="RefSeq" id="WP_010023151.1">
    <property type="nucleotide sequence ID" value="NZ_AFVQ02000010.1"/>
</dbReference>
<evidence type="ECO:0000313" key="1">
    <source>
        <dbReference type="EMBL" id="KLI03819.1"/>
    </source>
</evidence>
<reference evidence="1 2" key="1">
    <citation type="journal article" date="2011" name="J. Bacteriol.">
        <title>Draft genome sequence of Sporolactobacillus inulinus strain CASD, an efficient D-lactic acid-producing bacterium with high-concentration lactate tolerance capability.</title>
        <authorList>
            <person name="Yu B."/>
            <person name="Su F."/>
            <person name="Wang L."/>
            <person name="Xu K."/>
            <person name="Zhao B."/>
            <person name="Xu P."/>
        </authorList>
    </citation>
    <scope>NUCLEOTIDE SEQUENCE [LARGE SCALE GENOMIC DNA]</scope>
    <source>
        <strain evidence="1 2">CASD</strain>
    </source>
</reference>
<dbReference type="STRING" id="1069536.SINU_00720"/>
<sequence>MSWNNFDYGNQGCGCGRYDNNYGGDYDRRDRDRDCGKKLLEGISKNDFIKVFLKNSKPVKGFFAGVSKNVLTLFDCECHFVSTIDICLDDIVAVKSFEKRVHDSGCSHAPAHDD</sequence>
<accession>A0A0U1QST0</accession>
<organism evidence="1 2">
    <name type="scientific">Sporolactobacillus inulinus CASD</name>
    <dbReference type="NCBI Taxonomy" id="1069536"/>
    <lineage>
        <taxon>Bacteria</taxon>
        <taxon>Bacillati</taxon>
        <taxon>Bacillota</taxon>
        <taxon>Bacilli</taxon>
        <taxon>Bacillales</taxon>
        <taxon>Sporolactobacillaceae</taxon>
        <taxon>Sporolactobacillus</taxon>
    </lineage>
</organism>
<dbReference type="OrthoDB" id="2941447at2"/>
<comment type="caution">
    <text evidence="1">The sequence shown here is derived from an EMBL/GenBank/DDBJ whole genome shotgun (WGS) entry which is preliminary data.</text>
</comment>
<dbReference type="Proteomes" id="UP000035553">
    <property type="component" value="Unassembled WGS sequence"/>
</dbReference>
<dbReference type="EMBL" id="AFVQ02000010">
    <property type="protein sequence ID" value="KLI03819.1"/>
    <property type="molecule type" value="Genomic_DNA"/>
</dbReference>
<evidence type="ECO:0000313" key="2">
    <source>
        <dbReference type="Proteomes" id="UP000035553"/>
    </source>
</evidence>
<keyword evidence="2" id="KW-1185">Reference proteome</keyword>
<dbReference type="AlphaFoldDB" id="A0A0U1QST0"/>